<sequence length="159" mass="17992">MTEATILSWLDEVKDPEIPVVSLVDLGVIRRVQIAPDGHVSVWMTPTFSGCPAMDYMRRDVERVLCEHGVANHTVSMSLEEAWSSNDVTERGRQALREFRLSPPPPHQGIIDLDILEYAECPHCGSHNTELRSPFGPTLCRALHYCFDCRQGFEQFKPV</sequence>
<organism evidence="3 4">
    <name type="scientific">Hymenobacter lutimineralis</name>
    <dbReference type="NCBI Taxonomy" id="2606448"/>
    <lineage>
        <taxon>Bacteria</taxon>
        <taxon>Pseudomonadati</taxon>
        <taxon>Bacteroidota</taxon>
        <taxon>Cytophagia</taxon>
        <taxon>Cytophagales</taxon>
        <taxon>Hymenobacteraceae</taxon>
        <taxon>Hymenobacter</taxon>
    </lineage>
</organism>
<dbReference type="SUPFAM" id="SSF117916">
    <property type="entry name" value="Fe-S cluster assembly (FSCA) domain-like"/>
    <property type="match status" value="1"/>
</dbReference>
<dbReference type="InterPro" id="IPR052339">
    <property type="entry name" value="Fe-S_Maturation_MIP18"/>
</dbReference>
<keyword evidence="4" id="KW-1185">Reference proteome</keyword>
<dbReference type="RefSeq" id="WP_149069044.1">
    <property type="nucleotide sequence ID" value="NZ_VTHL01000001.1"/>
</dbReference>
<comment type="caution">
    <text evidence="3">The sequence shown here is derived from an EMBL/GenBank/DDBJ whole genome shotgun (WGS) entry which is preliminary data.</text>
</comment>
<proteinExistence type="predicted"/>
<dbReference type="AlphaFoldDB" id="A0A5D6VHL6"/>
<gene>
    <name evidence="3" type="primary">paaJ</name>
    <name evidence="3" type="ORF">FY528_00565</name>
</gene>
<dbReference type="Pfam" id="PF23451">
    <property type="entry name" value="Zn_ribbon_PaaD"/>
    <property type="match status" value="1"/>
</dbReference>
<dbReference type="PANTHER" id="PTHR42831:SF3">
    <property type="entry name" value="1,2-PHENYLACETYL-COA EPOXIDASE, SUBUNIT D-RELATED"/>
    <property type="match status" value="1"/>
</dbReference>
<feature type="domain" description="PaaD zinc beta ribbon" evidence="2">
    <location>
        <begin position="119"/>
        <end position="157"/>
    </location>
</feature>
<evidence type="ECO:0000313" key="4">
    <source>
        <dbReference type="Proteomes" id="UP000322791"/>
    </source>
</evidence>
<dbReference type="EMBL" id="VTHL01000001">
    <property type="protein sequence ID" value="TYZ14259.1"/>
    <property type="molecule type" value="Genomic_DNA"/>
</dbReference>
<dbReference type="InterPro" id="IPR002744">
    <property type="entry name" value="MIP18-like"/>
</dbReference>
<dbReference type="Proteomes" id="UP000322791">
    <property type="component" value="Unassembled WGS sequence"/>
</dbReference>
<dbReference type="Gene3D" id="3.30.300.130">
    <property type="entry name" value="Fe-S cluster assembly (FSCA)"/>
    <property type="match status" value="1"/>
</dbReference>
<dbReference type="Pfam" id="PF01883">
    <property type="entry name" value="FeS_assembly_P"/>
    <property type="match status" value="1"/>
</dbReference>
<dbReference type="InterPro" id="IPR034904">
    <property type="entry name" value="FSCA_dom_sf"/>
</dbReference>
<evidence type="ECO:0000259" key="1">
    <source>
        <dbReference type="Pfam" id="PF01883"/>
    </source>
</evidence>
<evidence type="ECO:0000313" key="3">
    <source>
        <dbReference type="EMBL" id="TYZ14259.1"/>
    </source>
</evidence>
<evidence type="ECO:0000259" key="2">
    <source>
        <dbReference type="Pfam" id="PF23451"/>
    </source>
</evidence>
<reference evidence="3 4" key="1">
    <citation type="submission" date="2019-08" db="EMBL/GenBank/DDBJ databases">
        <authorList>
            <person name="Seo M.-J."/>
        </authorList>
    </citation>
    <scope>NUCLEOTIDE SEQUENCE [LARGE SCALE GENOMIC DNA]</scope>
    <source>
        <strain evidence="3 4">KIGAM108</strain>
    </source>
</reference>
<dbReference type="InterPro" id="IPR056572">
    <property type="entry name" value="Zn_ribbon_PaaD"/>
</dbReference>
<protein>
    <submittedName>
        <fullName evidence="3">Phenylacetate-CoA oxygenase subunit PaaJ</fullName>
    </submittedName>
</protein>
<feature type="domain" description="MIP18 family-like" evidence="1">
    <location>
        <begin position="3"/>
        <end position="65"/>
    </location>
</feature>
<accession>A0A5D6VHL6</accession>
<dbReference type="PANTHER" id="PTHR42831">
    <property type="entry name" value="FE-S PROTEIN MATURATION AUXILIARY FACTOR YITW"/>
    <property type="match status" value="1"/>
</dbReference>
<name>A0A5D6VHL6_9BACT</name>
<dbReference type="InterPro" id="IPR011883">
    <property type="entry name" value="PaaD-like"/>
</dbReference>
<dbReference type="NCBIfam" id="TIGR02159">
    <property type="entry name" value="PA_CoA_Oxy4"/>
    <property type="match status" value="1"/>
</dbReference>